<feature type="compositionally biased region" description="Acidic residues" evidence="1">
    <location>
        <begin position="112"/>
        <end position="125"/>
    </location>
</feature>
<dbReference type="RefSeq" id="XP_021819705.1">
    <property type="nucleotide sequence ID" value="XM_021964013.1"/>
</dbReference>
<feature type="compositionally biased region" description="Polar residues" evidence="1">
    <location>
        <begin position="1"/>
        <end position="32"/>
    </location>
</feature>
<feature type="region of interest" description="Disordered" evidence="1">
    <location>
        <begin position="98"/>
        <end position="125"/>
    </location>
</feature>
<dbReference type="Proteomes" id="UP000515124">
    <property type="component" value="Unplaced"/>
</dbReference>
<accession>A0A6P5SS95</accession>
<name>A0A6P5SS95_PRUAV</name>
<evidence type="ECO:0000256" key="1">
    <source>
        <dbReference type="SAM" id="MobiDB-lite"/>
    </source>
</evidence>
<reference evidence="3" key="1">
    <citation type="submission" date="2025-08" db="UniProtKB">
        <authorList>
            <consortium name="RefSeq"/>
        </authorList>
    </citation>
    <scope>IDENTIFICATION</scope>
</reference>
<dbReference type="KEGG" id="pavi:110761530"/>
<sequence length="125" mass="13734">MDNSRQSPGNESAVNESANDSTPSSTNSSAPRLTSKVWSLFERVTKIEKGGRVVSEKRARLSPNTIEALICLKDWTLANSRMQDVAQEEQSAEELMNIRATRPDWMTSSGDGEVDSESENEIIGS</sequence>
<evidence type="ECO:0000313" key="2">
    <source>
        <dbReference type="Proteomes" id="UP000515124"/>
    </source>
</evidence>
<organism evidence="2 3">
    <name type="scientific">Prunus avium</name>
    <name type="common">Cherry</name>
    <name type="synonym">Cerasus avium</name>
    <dbReference type="NCBI Taxonomy" id="42229"/>
    <lineage>
        <taxon>Eukaryota</taxon>
        <taxon>Viridiplantae</taxon>
        <taxon>Streptophyta</taxon>
        <taxon>Embryophyta</taxon>
        <taxon>Tracheophyta</taxon>
        <taxon>Spermatophyta</taxon>
        <taxon>Magnoliopsida</taxon>
        <taxon>eudicotyledons</taxon>
        <taxon>Gunneridae</taxon>
        <taxon>Pentapetalae</taxon>
        <taxon>rosids</taxon>
        <taxon>fabids</taxon>
        <taxon>Rosales</taxon>
        <taxon>Rosaceae</taxon>
        <taxon>Amygdaloideae</taxon>
        <taxon>Amygdaleae</taxon>
        <taxon>Prunus</taxon>
    </lineage>
</organism>
<evidence type="ECO:0000313" key="3">
    <source>
        <dbReference type="RefSeq" id="XP_021819705.1"/>
    </source>
</evidence>
<dbReference type="GeneID" id="110761530"/>
<protein>
    <submittedName>
        <fullName evidence="3">Uncharacterized protein LOC110761530</fullName>
    </submittedName>
</protein>
<dbReference type="AlphaFoldDB" id="A0A6P5SS95"/>
<proteinExistence type="predicted"/>
<gene>
    <name evidence="3" type="primary">LOC110761530</name>
</gene>
<keyword evidence="2" id="KW-1185">Reference proteome</keyword>
<feature type="region of interest" description="Disordered" evidence="1">
    <location>
        <begin position="1"/>
        <end position="33"/>
    </location>
</feature>